<feature type="transmembrane region" description="Helical" evidence="6">
    <location>
        <begin position="184"/>
        <end position="201"/>
    </location>
</feature>
<dbReference type="InterPro" id="IPR015414">
    <property type="entry name" value="TMEM64"/>
</dbReference>
<keyword evidence="5 6" id="KW-0472">Membrane</keyword>
<feature type="transmembrane region" description="Helical" evidence="6">
    <location>
        <begin position="144"/>
        <end position="164"/>
    </location>
</feature>
<evidence type="ECO:0000313" key="9">
    <source>
        <dbReference type="Proteomes" id="UP000050454"/>
    </source>
</evidence>
<dbReference type="Proteomes" id="UP000050454">
    <property type="component" value="Unassembled WGS sequence"/>
</dbReference>
<feature type="transmembrane region" description="Helical" evidence="6">
    <location>
        <begin position="32"/>
        <end position="60"/>
    </location>
</feature>
<evidence type="ECO:0000256" key="2">
    <source>
        <dbReference type="ARBA" id="ARBA00022475"/>
    </source>
</evidence>
<evidence type="ECO:0000259" key="7">
    <source>
        <dbReference type="Pfam" id="PF09335"/>
    </source>
</evidence>
<gene>
    <name evidence="8" type="ORF">AFM12_06740</name>
</gene>
<feature type="transmembrane region" description="Helical" evidence="6">
    <location>
        <begin position="67"/>
        <end position="86"/>
    </location>
</feature>
<keyword evidence="4 6" id="KW-1133">Transmembrane helix</keyword>
<dbReference type="Pfam" id="PF09335">
    <property type="entry name" value="VTT_dom"/>
    <property type="match status" value="1"/>
</dbReference>
<dbReference type="PATRIC" id="fig|1605367.3.peg.2717"/>
<evidence type="ECO:0000256" key="6">
    <source>
        <dbReference type="RuleBase" id="RU366058"/>
    </source>
</evidence>
<sequence length="210" mass="23695">MIIVPLAATSFLSVFFVKNEETFLAYSTFEWLSFSAAGIFTQAFALTPPTFVALVLSYFWGWKTLPVLFIINLLAIYLINIIVKMLDHERFVGFLENNPKAQKLMKSIRKEEVKIISLAKLSPVLPFTFTNFVFTLSGAKLRNILLGGFLGMIPRTVMSVWAGTQAKEIRKLLEDPNRNNTQQILVIALIIISAFGLIYVINKAVKRVTD</sequence>
<dbReference type="PANTHER" id="PTHR12677">
    <property type="entry name" value="GOLGI APPARATUS MEMBRANE PROTEIN TVP38-RELATED"/>
    <property type="match status" value="1"/>
</dbReference>
<keyword evidence="9" id="KW-1185">Reference proteome</keyword>
<evidence type="ECO:0000313" key="8">
    <source>
        <dbReference type="EMBL" id="KPM48995.1"/>
    </source>
</evidence>
<keyword evidence="3 6" id="KW-0812">Transmembrane</keyword>
<evidence type="ECO:0000256" key="5">
    <source>
        <dbReference type="ARBA" id="ARBA00023136"/>
    </source>
</evidence>
<evidence type="ECO:0000256" key="1">
    <source>
        <dbReference type="ARBA" id="ARBA00004651"/>
    </source>
</evidence>
<protein>
    <recommendedName>
        <fullName evidence="6">TVP38/TMEM64 family membrane protein</fullName>
    </recommendedName>
</protein>
<evidence type="ECO:0000256" key="3">
    <source>
        <dbReference type="ARBA" id="ARBA00022692"/>
    </source>
</evidence>
<dbReference type="GO" id="GO:0005886">
    <property type="term" value="C:plasma membrane"/>
    <property type="evidence" value="ECO:0007669"/>
    <property type="project" value="UniProtKB-SubCell"/>
</dbReference>
<feature type="transmembrane region" description="Helical" evidence="6">
    <location>
        <begin position="115"/>
        <end position="137"/>
    </location>
</feature>
<proteinExistence type="inferred from homology"/>
<dbReference type="PANTHER" id="PTHR12677:SF59">
    <property type="entry name" value="GOLGI APPARATUS MEMBRANE PROTEIN TVP38-RELATED"/>
    <property type="match status" value="1"/>
</dbReference>
<organism evidence="8 9">
    <name type="scientific">Jiulongibacter sediminis</name>
    <dbReference type="NCBI Taxonomy" id="1605367"/>
    <lineage>
        <taxon>Bacteria</taxon>
        <taxon>Pseudomonadati</taxon>
        <taxon>Bacteroidota</taxon>
        <taxon>Cytophagia</taxon>
        <taxon>Cytophagales</taxon>
        <taxon>Leadbetterellaceae</taxon>
        <taxon>Jiulongibacter</taxon>
    </lineage>
</organism>
<evidence type="ECO:0000256" key="4">
    <source>
        <dbReference type="ARBA" id="ARBA00022989"/>
    </source>
</evidence>
<name>A0A0P7BVM7_9BACT</name>
<dbReference type="STRING" id="1605367.AFM12_06740"/>
<dbReference type="EMBL" id="LGTQ01000006">
    <property type="protein sequence ID" value="KPM48995.1"/>
    <property type="molecule type" value="Genomic_DNA"/>
</dbReference>
<keyword evidence="2 6" id="KW-1003">Cell membrane</keyword>
<comment type="subcellular location">
    <subcellularLocation>
        <location evidence="1 6">Cell membrane</location>
        <topology evidence="1 6">Multi-pass membrane protein</topology>
    </subcellularLocation>
</comment>
<reference evidence="8 9" key="1">
    <citation type="submission" date="2015-07" db="EMBL/GenBank/DDBJ databases">
        <title>The draft genome sequence of Leadbetterella sp. JN14-9.</title>
        <authorList>
            <person name="Liu Y."/>
            <person name="Du J."/>
            <person name="Shao Z."/>
        </authorList>
    </citation>
    <scope>NUCLEOTIDE SEQUENCE [LARGE SCALE GENOMIC DNA]</scope>
    <source>
        <strain evidence="8 9">JN14-9</strain>
    </source>
</reference>
<dbReference type="AlphaFoldDB" id="A0A0P7BVM7"/>
<dbReference type="InterPro" id="IPR032816">
    <property type="entry name" value="VTT_dom"/>
</dbReference>
<comment type="caution">
    <text evidence="8">The sequence shown here is derived from an EMBL/GenBank/DDBJ whole genome shotgun (WGS) entry which is preliminary data.</text>
</comment>
<comment type="similarity">
    <text evidence="6">Belongs to the TVP38/TMEM64 family.</text>
</comment>
<feature type="domain" description="VTT" evidence="7">
    <location>
        <begin position="48"/>
        <end position="164"/>
    </location>
</feature>
<accession>A0A0P7BVM7</accession>